<proteinExistence type="predicted"/>
<feature type="non-terminal residue" evidence="1">
    <location>
        <position position="161"/>
    </location>
</feature>
<dbReference type="PANTHER" id="PTHR47326">
    <property type="entry name" value="TRANSPOSABLE ELEMENT TC3 TRANSPOSASE-LIKE PROTEIN"/>
    <property type="match status" value="1"/>
</dbReference>
<dbReference type="EMBL" id="QDEB01025594">
    <property type="protein sequence ID" value="RZC40505.1"/>
    <property type="molecule type" value="Genomic_DNA"/>
</dbReference>
<dbReference type="AlphaFoldDB" id="A0A482W6E2"/>
<comment type="caution">
    <text evidence="1">The sequence shown here is derived from an EMBL/GenBank/DDBJ whole genome shotgun (WGS) entry which is preliminary data.</text>
</comment>
<reference evidence="1 2" key="1">
    <citation type="submission" date="2017-03" db="EMBL/GenBank/DDBJ databases">
        <title>Genome of the blue death feigning beetle - Asbolus verrucosus.</title>
        <authorList>
            <person name="Rider S.D."/>
        </authorList>
    </citation>
    <scope>NUCLEOTIDE SEQUENCE [LARGE SCALE GENOMIC DNA]</scope>
    <source>
        <strain evidence="1">Butters</strain>
        <tissue evidence="1">Head and leg muscle</tissue>
    </source>
</reference>
<organism evidence="1 2">
    <name type="scientific">Asbolus verrucosus</name>
    <name type="common">Desert ironclad beetle</name>
    <dbReference type="NCBI Taxonomy" id="1661398"/>
    <lineage>
        <taxon>Eukaryota</taxon>
        <taxon>Metazoa</taxon>
        <taxon>Ecdysozoa</taxon>
        <taxon>Arthropoda</taxon>
        <taxon>Hexapoda</taxon>
        <taxon>Insecta</taxon>
        <taxon>Pterygota</taxon>
        <taxon>Neoptera</taxon>
        <taxon>Endopterygota</taxon>
        <taxon>Coleoptera</taxon>
        <taxon>Polyphaga</taxon>
        <taxon>Cucujiformia</taxon>
        <taxon>Tenebrionidae</taxon>
        <taxon>Pimeliinae</taxon>
        <taxon>Asbolus</taxon>
    </lineage>
</organism>
<protein>
    <submittedName>
        <fullName evidence="1">Uncharacterized protein</fullName>
    </submittedName>
</protein>
<evidence type="ECO:0000313" key="1">
    <source>
        <dbReference type="EMBL" id="RZC40505.1"/>
    </source>
</evidence>
<dbReference type="PANTHER" id="PTHR47326:SF1">
    <property type="entry name" value="HTH PSQ-TYPE DOMAIN-CONTAINING PROTEIN"/>
    <property type="match status" value="1"/>
</dbReference>
<sequence length="161" mass="19264">MEEALRTSVRRLSQRVELLPATCRNILKKDVQLHPYRLQAVQQLHEADYPVRLEYCPWFLNTLNENLFNLSFFTDETWFYLDGYVNFQNVWWRSSEKPNFFEEIPSHPLKLGVWMPISRRRINAPIIFDGIAISYSNVSKNFMMTKLWTNSFTKTMPLHTK</sequence>
<name>A0A482W6E2_ASBVE</name>
<dbReference type="Gene3D" id="3.30.420.10">
    <property type="entry name" value="Ribonuclease H-like superfamily/Ribonuclease H"/>
    <property type="match status" value="1"/>
</dbReference>
<gene>
    <name evidence="1" type="ORF">BDFB_010085</name>
</gene>
<evidence type="ECO:0000313" key="2">
    <source>
        <dbReference type="Proteomes" id="UP000292052"/>
    </source>
</evidence>
<dbReference type="GO" id="GO:0003676">
    <property type="term" value="F:nucleic acid binding"/>
    <property type="evidence" value="ECO:0007669"/>
    <property type="project" value="InterPro"/>
</dbReference>
<keyword evidence="2" id="KW-1185">Reference proteome</keyword>
<dbReference type="OrthoDB" id="10040454at2759"/>
<accession>A0A482W6E2</accession>
<dbReference type="STRING" id="1661398.A0A482W6E2"/>
<dbReference type="Proteomes" id="UP000292052">
    <property type="component" value="Unassembled WGS sequence"/>
</dbReference>
<dbReference type="InterPro" id="IPR036397">
    <property type="entry name" value="RNaseH_sf"/>
</dbReference>